<proteinExistence type="predicted"/>
<gene>
    <name evidence="1" type="ORF">RRG08_020325</name>
</gene>
<accession>A0AAE0YD44</accession>
<dbReference type="Proteomes" id="UP001283361">
    <property type="component" value="Unassembled WGS sequence"/>
</dbReference>
<evidence type="ECO:0000313" key="1">
    <source>
        <dbReference type="EMBL" id="KAK3739882.1"/>
    </source>
</evidence>
<protein>
    <submittedName>
        <fullName evidence="1">Uncharacterized protein</fullName>
    </submittedName>
</protein>
<sequence length="85" mass="9063">MRAGAKSVILIVTSGELTYSMNTSRILPSTLGFGLKMKPIKPGGMILTISLISTGCWGSRTAQESGGITEVAVCSRILQKRNFVM</sequence>
<comment type="caution">
    <text evidence="1">The sequence shown here is derived from an EMBL/GenBank/DDBJ whole genome shotgun (WGS) entry which is preliminary data.</text>
</comment>
<dbReference type="EMBL" id="JAWDGP010006500">
    <property type="protein sequence ID" value="KAK3739882.1"/>
    <property type="molecule type" value="Genomic_DNA"/>
</dbReference>
<keyword evidence="2" id="KW-1185">Reference proteome</keyword>
<dbReference type="AlphaFoldDB" id="A0AAE0YD44"/>
<organism evidence="1 2">
    <name type="scientific">Elysia crispata</name>
    <name type="common">lettuce slug</name>
    <dbReference type="NCBI Taxonomy" id="231223"/>
    <lineage>
        <taxon>Eukaryota</taxon>
        <taxon>Metazoa</taxon>
        <taxon>Spiralia</taxon>
        <taxon>Lophotrochozoa</taxon>
        <taxon>Mollusca</taxon>
        <taxon>Gastropoda</taxon>
        <taxon>Heterobranchia</taxon>
        <taxon>Euthyneura</taxon>
        <taxon>Panpulmonata</taxon>
        <taxon>Sacoglossa</taxon>
        <taxon>Placobranchoidea</taxon>
        <taxon>Plakobranchidae</taxon>
        <taxon>Elysia</taxon>
    </lineage>
</organism>
<reference evidence="1" key="1">
    <citation type="journal article" date="2023" name="G3 (Bethesda)">
        <title>A reference genome for the long-term kleptoplast-retaining sea slug Elysia crispata morphotype clarki.</title>
        <authorList>
            <person name="Eastman K.E."/>
            <person name="Pendleton A.L."/>
            <person name="Shaikh M.A."/>
            <person name="Suttiyut T."/>
            <person name="Ogas R."/>
            <person name="Tomko P."/>
            <person name="Gavelis G."/>
            <person name="Widhalm J.R."/>
            <person name="Wisecaver J.H."/>
        </authorList>
    </citation>
    <scope>NUCLEOTIDE SEQUENCE</scope>
    <source>
        <strain evidence="1">ECLA1</strain>
    </source>
</reference>
<name>A0AAE0YD44_9GAST</name>
<evidence type="ECO:0000313" key="2">
    <source>
        <dbReference type="Proteomes" id="UP001283361"/>
    </source>
</evidence>